<reference evidence="1" key="1">
    <citation type="submission" date="2020-11" db="EMBL/GenBank/DDBJ databases">
        <authorList>
            <consortium name="DOE Joint Genome Institute"/>
            <person name="Ahrendt S."/>
            <person name="Riley R."/>
            <person name="Andreopoulos W."/>
            <person name="LaButti K."/>
            <person name="Pangilinan J."/>
            <person name="Ruiz-duenas F.J."/>
            <person name="Barrasa J.M."/>
            <person name="Sanchez-Garcia M."/>
            <person name="Camarero S."/>
            <person name="Miyauchi S."/>
            <person name="Serrano A."/>
            <person name="Linde D."/>
            <person name="Babiker R."/>
            <person name="Drula E."/>
            <person name="Ayuso-Fernandez I."/>
            <person name="Pacheco R."/>
            <person name="Padilla G."/>
            <person name="Ferreira P."/>
            <person name="Barriuso J."/>
            <person name="Kellner H."/>
            <person name="Castanera R."/>
            <person name="Alfaro M."/>
            <person name="Ramirez L."/>
            <person name="Pisabarro A.G."/>
            <person name="Kuo A."/>
            <person name="Tritt A."/>
            <person name="Lipzen A."/>
            <person name="He G."/>
            <person name="Yan M."/>
            <person name="Ng V."/>
            <person name="Cullen D."/>
            <person name="Martin F."/>
            <person name="Rosso M.-N."/>
            <person name="Henrissat B."/>
            <person name="Hibbett D."/>
            <person name="Martinez A.T."/>
            <person name="Grigoriev I.V."/>
        </authorList>
    </citation>
    <scope>NUCLEOTIDE SEQUENCE</scope>
    <source>
        <strain evidence="1">AH 44721</strain>
    </source>
</reference>
<dbReference type="OrthoDB" id="3188789at2759"/>
<evidence type="ECO:0000313" key="2">
    <source>
        <dbReference type="Proteomes" id="UP000724874"/>
    </source>
</evidence>
<gene>
    <name evidence="1" type="ORF">CPB84DRAFT_887186</name>
</gene>
<dbReference type="EMBL" id="JADNYJ010000038">
    <property type="protein sequence ID" value="KAF8902038.1"/>
    <property type="molecule type" value="Genomic_DNA"/>
</dbReference>
<dbReference type="Proteomes" id="UP000724874">
    <property type="component" value="Unassembled WGS sequence"/>
</dbReference>
<accession>A0A9P5NQC4</accession>
<organism evidence="1 2">
    <name type="scientific">Gymnopilus junonius</name>
    <name type="common">Spectacular rustgill mushroom</name>
    <name type="synonym">Gymnopilus spectabilis subsp. junonius</name>
    <dbReference type="NCBI Taxonomy" id="109634"/>
    <lineage>
        <taxon>Eukaryota</taxon>
        <taxon>Fungi</taxon>
        <taxon>Dikarya</taxon>
        <taxon>Basidiomycota</taxon>
        <taxon>Agaricomycotina</taxon>
        <taxon>Agaricomycetes</taxon>
        <taxon>Agaricomycetidae</taxon>
        <taxon>Agaricales</taxon>
        <taxon>Agaricineae</taxon>
        <taxon>Hymenogastraceae</taxon>
        <taxon>Gymnopilus</taxon>
    </lineage>
</organism>
<comment type="caution">
    <text evidence="1">The sequence shown here is derived from an EMBL/GenBank/DDBJ whole genome shotgun (WGS) entry which is preliminary data.</text>
</comment>
<protein>
    <submittedName>
        <fullName evidence="1">Uncharacterized protein</fullName>
    </submittedName>
</protein>
<proteinExistence type="predicted"/>
<name>A0A9P5NQC4_GYMJU</name>
<keyword evidence="2" id="KW-1185">Reference proteome</keyword>
<sequence length="269" mass="30442">MIFTFISLSQFFHAKRDFSYTAVECGWVGITSISQIGAAISSTINVSAACHPSSDLSVCASTVLLVPSTWFSSILAYFLALFVSIMTHKSLYPDIWKRTIFEIEWFGDRLQEPPCDEKIVQNFLLGNAHLEEDPYRDYYEDIESTATRKKQYPIRDSIEGATPLGAVKIRRGIDHPFARPMLNQSFPTLQKVALPLPSLPARNTASQTWGSRYLEKFRDSNLLIRSENPLQYSKHYHAPKPSFPPSIPDVDKPIPLPELSEWVRAESAL</sequence>
<evidence type="ECO:0000313" key="1">
    <source>
        <dbReference type="EMBL" id="KAF8902038.1"/>
    </source>
</evidence>
<dbReference type="AlphaFoldDB" id="A0A9P5NQC4"/>